<name>A0A3L8S1G2_CHLGU</name>
<dbReference type="AlphaFoldDB" id="A0A3L8S1G2"/>
<evidence type="ECO:0000313" key="2">
    <source>
        <dbReference type="Proteomes" id="UP000276834"/>
    </source>
</evidence>
<accession>A0A3L8S1G2</accession>
<evidence type="ECO:0000313" key="1">
    <source>
        <dbReference type="EMBL" id="RLV94238.1"/>
    </source>
</evidence>
<dbReference type="Proteomes" id="UP000276834">
    <property type="component" value="Unassembled WGS sequence"/>
</dbReference>
<organism evidence="1 2">
    <name type="scientific">Chloebia gouldiae</name>
    <name type="common">Gouldian finch</name>
    <name type="synonym">Erythrura gouldiae</name>
    <dbReference type="NCBI Taxonomy" id="44316"/>
    <lineage>
        <taxon>Eukaryota</taxon>
        <taxon>Metazoa</taxon>
        <taxon>Chordata</taxon>
        <taxon>Craniata</taxon>
        <taxon>Vertebrata</taxon>
        <taxon>Euteleostomi</taxon>
        <taxon>Archelosauria</taxon>
        <taxon>Archosauria</taxon>
        <taxon>Dinosauria</taxon>
        <taxon>Saurischia</taxon>
        <taxon>Theropoda</taxon>
        <taxon>Coelurosauria</taxon>
        <taxon>Aves</taxon>
        <taxon>Neognathae</taxon>
        <taxon>Neoaves</taxon>
        <taxon>Telluraves</taxon>
        <taxon>Australaves</taxon>
        <taxon>Passeriformes</taxon>
        <taxon>Passeroidea</taxon>
        <taxon>Passeridae</taxon>
        <taxon>Chloebia</taxon>
    </lineage>
</organism>
<sequence length="124" mass="13644">MGGQSPSSTAVTAQRVSVEETHLRQGAVLEQTMSFCCQPLPSCEQNHGAGAVKKKSPVICCLTLHPHLAVLLTSSGITSWCWRAFSRSPARLGPVWFEWWCSQPVLRLCEDKCHKPPVFELVPA</sequence>
<gene>
    <name evidence="1" type="ORF">DV515_00013235</name>
</gene>
<reference evidence="1 2" key="1">
    <citation type="journal article" date="2018" name="Proc. R. Soc. B">
        <title>A non-coding region near Follistatin controls head colour polymorphism in the Gouldian finch.</title>
        <authorList>
            <person name="Toomey M.B."/>
            <person name="Marques C.I."/>
            <person name="Andrade P."/>
            <person name="Araujo P.M."/>
            <person name="Sabatino S."/>
            <person name="Gazda M.A."/>
            <person name="Afonso S."/>
            <person name="Lopes R.J."/>
            <person name="Corbo J.C."/>
            <person name="Carneiro M."/>
        </authorList>
    </citation>
    <scope>NUCLEOTIDE SEQUENCE [LARGE SCALE GENOMIC DNA]</scope>
    <source>
        <strain evidence="1">Red01</strain>
        <tissue evidence="1">Muscle</tissue>
    </source>
</reference>
<protein>
    <submittedName>
        <fullName evidence="1">Uncharacterized protein</fullName>
    </submittedName>
</protein>
<comment type="caution">
    <text evidence="1">The sequence shown here is derived from an EMBL/GenBank/DDBJ whole genome shotgun (WGS) entry which is preliminary data.</text>
</comment>
<dbReference type="EMBL" id="QUSF01000086">
    <property type="protein sequence ID" value="RLV94238.1"/>
    <property type="molecule type" value="Genomic_DNA"/>
</dbReference>
<keyword evidence="2" id="KW-1185">Reference proteome</keyword>
<proteinExistence type="predicted"/>